<feature type="transmembrane region" description="Helical" evidence="1">
    <location>
        <begin position="283"/>
        <end position="305"/>
    </location>
</feature>
<gene>
    <name evidence="2" type="ORF">GCM10011282_10410</name>
</gene>
<keyword evidence="1" id="KW-0812">Transmembrane</keyword>
<feature type="transmembrane region" description="Helical" evidence="1">
    <location>
        <begin position="192"/>
        <end position="216"/>
    </location>
</feature>
<feature type="transmembrane region" description="Helical" evidence="1">
    <location>
        <begin position="157"/>
        <end position="180"/>
    </location>
</feature>
<keyword evidence="3" id="KW-1185">Reference proteome</keyword>
<evidence type="ECO:0000256" key="1">
    <source>
        <dbReference type="SAM" id="Phobius"/>
    </source>
</evidence>
<feature type="transmembrane region" description="Helical" evidence="1">
    <location>
        <begin position="371"/>
        <end position="392"/>
    </location>
</feature>
<feature type="transmembrane region" description="Helical" evidence="1">
    <location>
        <begin position="51"/>
        <end position="77"/>
    </location>
</feature>
<dbReference type="Proteomes" id="UP000620127">
    <property type="component" value="Unassembled WGS sequence"/>
</dbReference>
<evidence type="ECO:0008006" key="4">
    <source>
        <dbReference type="Google" id="ProtNLM"/>
    </source>
</evidence>
<sequence>MSAPKILNYELAPSPATIFGCLLPAPWLGVAAGLLLAFGPEAGLPNRFSPLVLAVTHVLVLGMLAPIMVGALFQLFPVVAGQVVRPAKWIAPFVALGSTAIAAGLSLGFLAGDRQGFAVAAWLAVFLYGAIVLALAPAAWRIVLPSHPDASLKTLRGIVLPLSMVIGLGVVLAGAFAAWWQVDIAYFLRLHVAWGLVGWIACLVLGVASTVVPMFWQTNRPSLTWHRRLPWDIWLGLLLLFVPLSERLLDGFLSALALFVMALALVSMRALLGAKRRFDPAWVLWLVCAMSWASAAGLLLILLHLTSYLSSEWLSFLPWWIGVLCLVGGAVMPVNAMLGKIIPFLIFLHLRRQTPMGQRVPSMQVVLPPTRLRWQAYSAVLALLCLLCLPISPLPWKYVAGITFAFSQAMLAVMLLMSLARYRRELRRVLFPPKVPTSAEIS</sequence>
<dbReference type="EMBL" id="BMYT01000001">
    <property type="protein sequence ID" value="GGX05938.1"/>
    <property type="molecule type" value="Genomic_DNA"/>
</dbReference>
<keyword evidence="1" id="KW-0472">Membrane</keyword>
<dbReference type="RefSeq" id="WP_189344897.1">
    <property type="nucleotide sequence ID" value="NZ_BMYT01000001.1"/>
</dbReference>
<evidence type="ECO:0000313" key="2">
    <source>
        <dbReference type="EMBL" id="GGX05938.1"/>
    </source>
</evidence>
<evidence type="ECO:0000313" key="3">
    <source>
        <dbReference type="Proteomes" id="UP000620127"/>
    </source>
</evidence>
<dbReference type="PROSITE" id="PS51257">
    <property type="entry name" value="PROKAR_LIPOPROTEIN"/>
    <property type="match status" value="1"/>
</dbReference>
<feature type="transmembrane region" description="Helical" evidence="1">
    <location>
        <begin position="251"/>
        <end position="271"/>
    </location>
</feature>
<feature type="transmembrane region" description="Helical" evidence="1">
    <location>
        <begin position="117"/>
        <end position="136"/>
    </location>
</feature>
<organism evidence="2 3">
    <name type="scientific">Undibacterium macrobrachii</name>
    <dbReference type="NCBI Taxonomy" id="1119058"/>
    <lineage>
        <taxon>Bacteria</taxon>
        <taxon>Pseudomonadati</taxon>
        <taxon>Pseudomonadota</taxon>
        <taxon>Betaproteobacteria</taxon>
        <taxon>Burkholderiales</taxon>
        <taxon>Oxalobacteraceae</taxon>
        <taxon>Undibacterium</taxon>
    </lineage>
</organism>
<accession>A0ABQ2X9P7</accession>
<proteinExistence type="predicted"/>
<comment type="caution">
    <text evidence="2">The sequence shown here is derived from an EMBL/GenBank/DDBJ whole genome shotgun (WGS) entry which is preliminary data.</text>
</comment>
<protein>
    <recommendedName>
        <fullName evidence="4">Transmembrane protein</fullName>
    </recommendedName>
</protein>
<feature type="transmembrane region" description="Helical" evidence="1">
    <location>
        <begin position="16"/>
        <end position="39"/>
    </location>
</feature>
<name>A0ABQ2X9P7_9BURK</name>
<feature type="transmembrane region" description="Helical" evidence="1">
    <location>
        <begin position="398"/>
        <end position="420"/>
    </location>
</feature>
<feature type="transmembrane region" description="Helical" evidence="1">
    <location>
        <begin position="317"/>
        <end position="350"/>
    </location>
</feature>
<keyword evidence="1" id="KW-1133">Transmembrane helix</keyword>
<reference evidence="3" key="1">
    <citation type="journal article" date="2019" name="Int. J. Syst. Evol. Microbiol.">
        <title>The Global Catalogue of Microorganisms (GCM) 10K type strain sequencing project: providing services to taxonomists for standard genome sequencing and annotation.</title>
        <authorList>
            <consortium name="The Broad Institute Genomics Platform"/>
            <consortium name="The Broad Institute Genome Sequencing Center for Infectious Disease"/>
            <person name="Wu L."/>
            <person name="Ma J."/>
        </authorList>
    </citation>
    <scope>NUCLEOTIDE SEQUENCE [LARGE SCALE GENOMIC DNA]</scope>
    <source>
        <strain evidence="3">KCTC 23916</strain>
    </source>
</reference>
<feature type="transmembrane region" description="Helical" evidence="1">
    <location>
        <begin position="89"/>
        <end position="111"/>
    </location>
</feature>